<dbReference type="HOGENOM" id="CLU_1336966_0_0_3"/>
<dbReference type="Proteomes" id="UP000001422">
    <property type="component" value="Chromosome"/>
</dbReference>
<protein>
    <submittedName>
        <fullName evidence="2">Uncharacterized protein</fullName>
    </submittedName>
</protein>
<feature type="compositionally biased region" description="Polar residues" evidence="1">
    <location>
        <begin position="44"/>
        <end position="69"/>
    </location>
</feature>
<dbReference type="KEGG" id="syw:SYNW2101"/>
<gene>
    <name evidence="2" type="ordered locus">SYNW2101</name>
</gene>
<sequence length="205" mass="23020">MKSYKQFVSEAREAKAFLAGELPLSQRKKKKVGQKVISKRKSNDLSQRNGASGISPSSNPSPEVDNSNDIHIGGNYLGRPDYSESIDPLVDVMNRLYPVPESKLREDTQSSFYVFRTDTQQVLARGVVGYDNAKQRASYLRKRHGLKFDQVRFKKEGAKTGGSRRRTGGQTFRGGRVDTARNYNPSKRGYFRGVHHPDGSYGDLD</sequence>
<evidence type="ECO:0000313" key="2">
    <source>
        <dbReference type="EMBL" id="CAE08616.1"/>
    </source>
</evidence>
<feature type="region of interest" description="Disordered" evidence="1">
    <location>
        <begin position="26"/>
        <end position="76"/>
    </location>
</feature>
<organism evidence="2 3">
    <name type="scientific">Parasynechococcus marenigrum (strain WH8102)</name>
    <dbReference type="NCBI Taxonomy" id="84588"/>
    <lineage>
        <taxon>Bacteria</taxon>
        <taxon>Bacillati</taxon>
        <taxon>Cyanobacteriota</taxon>
        <taxon>Cyanophyceae</taxon>
        <taxon>Synechococcales</taxon>
        <taxon>Prochlorococcaceae</taxon>
        <taxon>Parasynechococcus</taxon>
        <taxon>Parasynechococcus marenigrum</taxon>
    </lineage>
</organism>
<dbReference type="eggNOG" id="ENOG5030YD2">
    <property type="taxonomic scope" value="Bacteria"/>
</dbReference>
<keyword evidence="3" id="KW-1185">Reference proteome</keyword>
<dbReference type="RefSeq" id="WP_011128958.1">
    <property type="nucleotide sequence ID" value="NC_005070.1"/>
</dbReference>
<accession>Q7U4G7</accession>
<name>Q7U4G7_PARMW</name>
<proteinExistence type="predicted"/>
<evidence type="ECO:0000256" key="1">
    <source>
        <dbReference type="SAM" id="MobiDB-lite"/>
    </source>
</evidence>
<dbReference type="AlphaFoldDB" id="Q7U4G7"/>
<feature type="compositionally biased region" description="Basic residues" evidence="1">
    <location>
        <begin position="26"/>
        <end position="40"/>
    </location>
</feature>
<dbReference type="EMBL" id="BX569694">
    <property type="protein sequence ID" value="CAE08616.1"/>
    <property type="molecule type" value="Genomic_DNA"/>
</dbReference>
<feature type="region of interest" description="Disordered" evidence="1">
    <location>
        <begin position="157"/>
        <end position="205"/>
    </location>
</feature>
<reference evidence="2 3" key="1">
    <citation type="journal article" date="2003" name="Nature">
        <title>The genome of a motile marine Synechococcus.</title>
        <authorList>
            <person name="Palenik B."/>
            <person name="Brahamsha B."/>
            <person name="Larimer F."/>
            <person name="Land M."/>
            <person name="Hauser L."/>
            <person name="Chain P."/>
            <person name="Lamerdin J."/>
            <person name="Regala W."/>
            <person name="Allen E.A."/>
            <person name="McCarren J."/>
            <person name="Paulsen I."/>
            <person name="Dufresne A."/>
            <person name="Partensky F."/>
            <person name="Webb E."/>
            <person name="Waterbury J."/>
        </authorList>
    </citation>
    <scope>NUCLEOTIDE SEQUENCE [LARGE SCALE GENOMIC DNA]</scope>
    <source>
        <strain evidence="2 3">WH8102</strain>
    </source>
</reference>
<evidence type="ECO:0000313" key="3">
    <source>
        <dbReference type="Proteomes" id="UP000001422"/>
    </source>
</evidence>